<protein>
    <submittedName>
        <fullName evidence="2">Uncharacterized protein</fullName>
    </submittedName>
</protein>
<reference evidence="2" key="1">
    <citation type="submission" date="2023-06" db="EMBL/GenBank/DDBJ databases">
        <authorList>
            <consortium name="Lawrence Berkeley National Laboratory"/>
            <person name="Ahrendt S."/>
            <person name="Sahu N."/>
            <person name="Indic B."/>
            <person name="Wong-Bajracharya J."/>
            <person name="Merenyi Z."/>
            <person name="Ke H.-M."/>
            <person name="Monk M."/>
            <person name="Kocsube S."/>
            <person name="Drula E."/>
            <person name="Lipzen A."/>
            <person name="Balint B."/>
            <person name="Henrissat B."/>
            <person name="Andreopoulos B."/>
            <person name="Martin F.M."/>
            <person name="Harder C.B."/>
            <person name="Rigling D."/>
            <person name="Ford K.L."/>
            <person name="Foster G.D."/>
            <person name="Pangilinan J."/>
            <person name="Papanicolaou A."/>
            <person name="Barry K."/>
            <person name="LaButti K."/>
            <person name="Viragh M."/>
            <person name="Koriabine M."/>
            <person name="Yan M."/>
            <person name="Riley R."/>
            <person name="Champramary S."/>
            <person name="Plett K.L."/>
            <person name="Tsai I.J."/>
            <person name="Slot J."/>
            <person name="Sipos G."/>
            <person name="Plett J."/>
            <person name="Nagy L.G."/>
            <person name="Grigoriev I.V."/>
        </authorList>
    </citation>
    <scope>NUCLEOTIDE SEQUENCE</scope>
    <source>
        <strain evidence="2">CCBAS 213</strain>
    </source>
</reference>
<organism evidence="2 3">
    <name type="scientific">Armillaria tabescens</name>
    <name type="common">Ringless honey mushroom</name>
    <name type="synonym">Agaricus tabescens</name>
    <dbReference type="NCBI Taxonomy" id="1929756"/>
    <lineage>
        <taxon>Eukaryota</taxon>
        <taxon>Fungi</taxon>
        <taxon>Dikarya</taxon>
        <taxon>Basidiomycota</taxon>
        <taxon>Agaricomycotina</taxon>
        <taxon>Agaricomycetes</taxon>
        <taxon>Agaricomycetidae</taxon>
        <taxon>Agaricales</taxon>
        <taxon>Marasmiineae</taxon>
        <taxon>Physalacriaceae</taxon>
        <taxon>Desarmillaria</taxon>
    </lineage>
</organism>
<dbReference type="RefSeq" id="XP_060334145.1">
    <property type="nucleotide sequence ID" value="XM_060479997.1"/>
</dbReference>
<feature type="region of interest" description="Disordered" evidence="1">
    <location>
        <begin position="1"/>
        <end position="26"/>
    </location>
</feature>
<proteinExistence type="predicted"/>
<sequence>MVAIEEEQEASAQEVPQPEEKDRVTQTGKVDWMHPFAMTCSETKLELLTKLLLAVLVVEYKKPTQTYAKALVQAKMYPEASVRYLASLGVTRKVFSRSLRMALKGPFSWRSVLATQRQAVYIVERNVQTFNISSPIEVYHFVTVLLRLREYGDTTLKDAVEEALMADGFKQTSWSKTAQFNMMEQD</sequence>
<evidence type="ECO:0000256" key="1">
    <source>
        <dbReference type="SAM" id="MobiDB-lite"/>
    </source>
</evidence>
<accession>A0AA39NBM5</accession>
<dbReference type="AlphaFoldDB" id="A0AA39NBM5"/>
<gene>
    <name evidence="2" type="ORF">EV420DRAFT_1735085</name>
</gene>
<dbReference type="EMBL" id="JAUEPS010000009">
    <property type="protein sequence ID" value="KAK0462533.1"/>
    <property type="molecule type" value="Genomic_DNA"/>
</dbReference>
<dbReference type="GeneID" id="85363545"/>
<name>A0AA39NBM5_ARMTA</name>
<evidence type="ECO:0000313" key="2">
    <source>
        <dbReference type="EMBL" id="KAK0462533.1"/>
    </source>
</evidence>
<evidence type="ECO:0000313" key="3">
    <source>
        <dbReference type="Proteomes" id="UP001175211"/>
    </source>
</evidence>
<keyword evidence="3" id="KW-1185">Reference proteome</keyword>
<comment type="caution">
    <text evidence="2">The sequence shown here is derived from an EMBL/GenBank/DDBJ whole genome shotgun (WGS) entry which is preliminary data.</text>
</comment>
<dbReference type="Proteomes" id="UP001175211">
    <property type="component" value="Unassembled WGS sequence"/>
</dbReference>